<dbReference type="KEGG" id="mff:MFFC18_50710"/>
<evidence type="ECO:0000313" key="1">
    <source>
        <dbReference type="EMBL" id="QEG25147.1"/>
    </source>
</evidence>
<protein>
    <submittedName>
        <fullName evidence="1">Uncharacterized protein</fullName>
    </submittedName>
</protein>
<organism evidence="1 2">
    <name type="scientific">Mariniblastus fucicola</name>
    <dbReference type="NCBI Taxonomy" id="980251"/>
    <lineage>
        <taxon>Bacteria</taxon>
        <taxon>Pseudomonadati</taxon>
        <taxon>Planctomycetota</taxon>
        <taxon>Planctomycetia</taxon>
        <taxon>Pirellulales</taxon>
        <taxon>Pirellulaceae</taxon>
        <taxon>Mariniblastus</taxon>
    </lineage>
</organism>
<evidence type="ECO:0000313" key="2">
    <source>
        <dbReference type="Proteomes" id="UP000322214"/>
    </source>
</evidence>
<reference evidence="1 2" key="1">
    <citation type="submission" date="2019-08" db="EMBL/GenBank/DDBJ databases">
        <title>Deep-cultivation of Planctomycetes and their phenomic and genomic characterization uncovers novel biology.</title>
        <authorList>
            <person name="Wiegand S."/>
            <person name="Jogler M."/>
            <person name="Boedeker C."/>
            <person name="Pinto D."/>
            <person name="Vollmers J."/>
            <person name="Rivas-Marin E."/>
            <person name="Kohn T."/>
            <person name="Peeters S.H."/>
            <person name="Heuer A."/>
            <person name="Rast P."/>
            <person name="Oberbeckmann S."/>
            <person name="Bunk B."/>
            <person name="Jeske O."/>
            <person name="Meyerdierks A."/>
            <person name="Storesund J.E."/>
            <person name="Kallscheuer N."/>
            <person name="Luecker S."/>
            <person name="Lage O.M."/>
            <person name="Pohl T."/>
            <person name="Merkel B.J."/>
            <person name="Hornburger P."/>
            <person name="Mueller R.-W."/>
            <person name="Bruemmer F."/>
            <person name="Labrenz M."/>
            <person name="Spormann A.M."/>
            <person name="Op den Camp H."/>
            <person name="Overmann J."/>
            <person name="Amann R."/>
            <person name="Jetten M.S.M."/>
            <person name="Mascher T."/>
            <person name="Medema M.H."/>
            <person name="Devos D.P."/>
            <person name="Kaster A.-K."/>
            <person name="Ovreas L."/>
            <person name="Rohde M."/>
            <person name="Galperin M.Y."/>
            <person name="Jogler C."/>
        </authorList>
    </citation>
    <scope>NUCLEOTIDE SEQUENCE [LARGE SCALE GENOMIC DNA]</scope>
    <source>
        <strain evidence="1 2">FC18</strain>
    </source>
</reference>
<dbReference type="EMBL" id="CP042912">
    <property type="protein sequence ID" value="QEG25147.1"/>
    <property type="molecule type" value="Genomic_DNA"/>
</dbReference>
<accession>A0A5B9PEK5</accession>
<dbReference type="InterPro" id="IPR027417">
    <property type="entry name" value="P-loop_NTPase"/>
</dbReference>
<dbReference type="STRING" id="980251.GCA_001642875_01449"/>
<gene>
    <name evidence="1" type="ORF">MFFC18_50710</name>
</gene>
<dbReference type="Proteomes" id="UP000322214">
    <property type="component" value="Chromosome"/>
</dbReference>
<name>A0A5B9PEK5_9BACT</name>
<proteinExistence type="predicted"/>
<dbReference type="AlphaFoldDB" id="A0A5B9PEK5"/>
<dbReference type="SUPFAM" id="SSF52540">
    <property type="entry name" value="P-loop containing nucleoside triphosphate hydrolases"/>
    <property type="match status" value="1"/>
</dbReference>
<sequence>MAGKAEKWIRFLRQYGPIARNDNMYDEHIRRSAARSKMKPLLFEHPKEKELLALFEPKASGRTSVILTGTAGDGKTHLCRIVWNKLGGSNEDWETDRVYFHIDTEIAGKETTVHIVRDLTGLPENGESGGFGTKTDLLEFFSHAIFDDDSNSVFLIAANDGQLVDTWARLNRSDDDVDNTGRLLEDLLFNNQQEKVGSRLKLFNLSRISSAELFDRSLDAFVNHEGWQFCYDEAESETALFGDNCPIRRNYELIKEDHVKNRLRDLLELCDHNEVHFSIRRLLLLLANSVLGFAGREAEGKKVNDRLLRAVDVPRVIASNQIAKASIYNNIFGGNLTRYRRKSLDIFNYLGRFRIGHETSNRFDNLLIYGHSDVELQKYFDQFLSNDPFYGADSTYLAAQEQYIEGDDESGEETEVFLELLVSQRRGLFFKIPDAMEDELSPWQLTVFSFAGEYLSKIVKKLRDGQRIEKGVLARLTRGLNRVFVGMLVSSDRELLLATGLSGSASKVSCILEDRVSVAKRMTECIEILGDETGFPILRVSLTEKIWVDLHLTLTRFEFLSRVADGVLPGSFSKECHEDILSFKSRILTASQQRREELGIEEDSMVFRLLELDELGHPFEEFVELGE</sequence>
<keyword evidence="2" id="KW-1185">Reference proteome</keyword>